<feature type="binding site" evidence="3">
    <location>
        <position position="75"/>
    </location>
    <ligand>
        <name>GTP</name>
        <dbReference type="ChEBI" id="CHEBI:37565"/>
    </ligand>
</feature>
<dbReference type="InterPro" id="IPR027417">
    <property type="entry name" value="P-loop_NTPase"/>
</dbReference>
<dbReference type="GO" id="GO:0061603">
    <property type="term" value="F:molybdenum cofactor guanylyltransferase activity"/>
    <property type="evidence" value="ECO:0007669"/>
    <property type="project" value="UniProtKB-EC"/>
</dbReference>
<dbReference type="NCBIfam" id="TIGR00176">
    <property type="entry name" value="mobB"/>
    <property type="match status" value="1"/>
</dbReference>
<evidence type="ECO:0000256" key="2">
    <source>
        <dbReference type="ARBA" id="ARBA00023150"/>
    </source>
</evidence>
<keyword evidence="1 3" id="KW-0342">GTP-binding</keyword>
<dbReference type="GO" id="GO:0005525">
    <property type="term" value="F:GTP binding"/>
    <property type="evidence" value="ECO:0007669"/>
    <property type="project" value="UniProtKB-UniRule"/>
</dbReference>
<evidence type="ECO:0000256" key="3">
    <source>
        <dbReference type="HAMAP-Rule" id="MF_00316"/>
    </source>
</evidence>
<evidence type="ECO:0000313" key="7">
    <source>
        <dbReference type="Proteomes" id="UP000429958"/>
    </source>
</evidence>
<dbReference type="SUPFAM" id="SSF52540">
    <property type="entry name" value="P-loop containing nucleoside triphosphate hydrolases"/>
    <property type="match status" value="1"/>
</dbReference>
<dbReference type="GO" id="GO:0046872">
    <property type="term" value="F:metal ion binding"/>
    <property type="evidence" value="ECO:0007669"/>
    <property type="project" value="UniProtKB-KW"/>
</dbReference>
<comment type="catalytic activity">
    <reaction evidence="3">
        <text>Mo-molybdopterin + GTP + H(+) = Mo-molybdopterin guanine dinucleotide + diphosphate</text>
        <dbReference type="Rhea" id="RHEA:34243"/>
        <dbReference type="ChEBI" id="CHEBI:15378"/>
        <dbReference type="ChEBI" id="CHEBI:33019"/>
        <dbReference type="ChEBI" id="CHEBI:37565"/>
        <dbReference type="ChEBI" id="CHEBI:71302"/>
        <dbReference type="ChEBI" id="CHEBI:71310"/>
        <dbReference type="EC" id="2.7.7.77"/>
    </reaction>
</comment>
<keyword evidence="7" id="KW-1185">Reference proteome</keyword>
<comment type="caution">
    <text evidence="3">Lacks conserved residue(s) required for the propagation of feature annotation.</text>
</comment>
<evidence type="ECO:0000313" key="6">
    <source>
        <dbReference type="EMBL" id="MSS37480.1"/>
    </source>
</evidence>
<evidence type="ECO:0000259" key="4">
    <source>
        <dbReference type="Pfam" id="PF03205"/>
    </source>
</evidence>
<dbReference type="RefSeq" id="WP_154472923.1">
    <property type="nucleotide sequence ID" value="NZ_DBEWUL010000211.1"/>
</dbReference>
<feature type="binding site" evidence="3">
    <location>
        <position position="103"/>
    </location>
    <ligand>
        <name>GTP</name>
        <dbReference type="ChEBI" id="CHEBI:37565"/>
    </ligand>
</feature>
<keyword evidence="3" id="KW-0547">Nucleotide-binding</keyword>
<dbReference type="Gene3D" id="3.90.550.10">
    <property type="entry name" value="Spore Coat Polysaccharide Biosynthesis Protein SpsA, Chain A"/>
    <property type="match status" value="1"/>
</dbReference>
<comment type="subcellular location">
    <subcellularLocation>
        <location evidence="3">Cytoplasm</location>
    </subcellularLocation>
</comment>
<feature type="binding site" evidence="3">
    <location>
        <position position="23"/>
    </location>
    <ligand>
        <name>GTP</name>
        <dbReference type="ChEBI" id="CHEBI:37565"/>
    </ligand>
</feature>
<feature type="binding site" evidence="3">
    <location>
        <position position="103"/>
    </location>
    <ligand>
        <name>Mg(2+)</name>
        <dbReference type="ChEBI" id="CHEBI:18420"/>
    </ligand>
</feature>
<evidence type="ECO:0000259" key="5">
    <source>
        <dbReference type="Pfam" id="PF12804"/>
    </source>
</evidence>
<dbReference type="InterPro" id="IPR029044">
    <property type="entry name" value="Nucleotide-diphossugar_trans"/>
</dbReference>
<keyword evidence="3" id="KW-0479">Metal-binding</keyword>
<dbReference type="CDD" id="cd03116">
    <property type="entry name" value="MobB"/>
    <property type="match status" value="1"/>
</dbReference>
<dbReference type="InterPro" id="IPR052539">
    <property type="entry name" value="MGD_biosynthesis_adapter"/>
</dbReference>
<dbReference type="AlphaFoldDB" id="A0A7X2TDE7"/>
<feature type="domain" description="MobA-like NTP transferase" evidence="5">
    <location>
        <begin position="8"/>
        <end position="166"/>
    </location>
</feature>
<proteinExistence type="inferred from homology"/>
<sequence length="384" mass="42800">MGNDWRSLILMGGRGRRMGYVDKGQLIYRGRTFLNRIKDELLPLGLPCVISTADRENLTGEDGTIYVKDIPKLPDGSGAGPMGGIWSCFQKTGAEGFFTVSCDMPLFRREMFLALMDRVRPEYDAVLWRTRDGRIQPMCGYYSRACLFSLTKSIRERNYQMTRFLSQLNCLVVDTSLEHIPDYWFTNVNSPDALETLKGRKLPVLAVSGRKNTGKTTLLEQLVRSLCAAGIRVAVIKHDGHEFEADVPGTDSRRMKDAGAYGTVVYSGTKFSMVKEKEGLKAEDFFGCFSEADIILLEGQKDSDYLKLETVRQEISTVPVCRSNTVLAYVSDGKVEQRAAAADKEAGTETYGPAAVMTSPKPVYHFQDTDQLTELIVGVLDGHF</sequence>
<dbReference type="EC" id="2.7.7.77" evidence="3"/>
<keyword evidence="2 3" id="KW-0501">Molybdenum cofactor biosynthesis</keyword>
<protein>
    <recommendedName>
        <fullName evidence="3">Probable molybdenum cofactor guanylyltransferase</fullName>
        <shortName evidence="3">MoCo guanylyltransferase</shortName>
        <ecNumber evidence="3">2.7.7.77</ecNumber>
    </recommendedName>
    <alternativeName>
        <fullName evidence="3">GTP:molybdopterin guanylyltransferase</fullName>
    </alternativeName>
    <alternativeName>
        <fullName evidence="3">Mo-MPT guanylyltransferase</fullName>
    </alternativeName>
    <alternativeName>
        <fullName evidence="3">Molybdopterin guanylyltransferase</fullName>
    </alternativeName>
    <alternativeName>
        <fullName evidence="3">Molybdopterin-guanine dinucleotide synthase</fullName>
        <shortName evidence="3">MGD synthase</shortName>
    </alternativeName>
</protein>
<dbReference type="PANTHER" id="PTHR40072">
    <property type="entry name" value="MOLYBDOPTERIN-GUANINE DINUCLEOTIDE BIOSYNTHESIS ADAPTER PROTEIN-RELATED"/>
    <property type="match status" value="1"/>
</dbReference>
<dbReference type="HAMAP" id="MF_00316">
    <property type="entry name" value="MobA"/>
    <property type="match status" value="1"/>
</dbReference>
<dbReference type="Pfam" id="PF03205">
    <property type="entry name" value="MobB"/>
    <property type="match status" value="1"/>
</dbReference>
<feature type="domain" description="Molybdopterin-guanine dinucleotide biosynthesis protein B (MobB)" evidence="4">
    <location>
        <begin position="204"/>
        <end position="332"/>
    </location>
</feature>
<comment type="function">
    <text evidence="3">Transfers a GMP moiety from GTP to Mo-molybdopterin (Mo-MPT) cofactor (Moco or molybdenum cofactor) to form Mo-molybdopterin guanine dinucleotide (Mo-MGD) cofactor.</text>
</comment>
<dbReference type="Pfam" id="PF12804">
    <property type="entry name" value="NTP_transf_3"/>
    <property type="match status" value="1"/>
</dbReference>
<reference evidence="6 7" key="1">
    <citation type="submission" date="2019-08" db="EMBL/GenBank/DDBJ databases">
        <title>In-depth cultivation of the pig gut microbiome towards novel bacterial diversity and tailored functional studies.</title>
        <authorList>
            <person name="Wylensek D."/>
            <person name="Hitch T.C.A."/>
            <person name="Clavel T."/>
        </authorList>
    </citation>
    <scope>NUCLEOTIDE SEQUENCE [LARGE SCALE GENOMIC DNA]</scope>
    <source>
        <strain evidence="6 7">WCA-389-WT-23D1</strain>
    </source>
</reference>
<dbReference type="EMBL" id="VUMD01000011">
    <property type="protein sequence ID" value="MSS37480.1"/>
    <property type="molecule type" value="Genomic_DNA"/>
</dbReference>
<gene>
    <name evidence="6" type="primary">mobB</name>
    <name evidence="3" type="synonym">mobA</name>
    <name evidence="6" type="ORF">FYJ39_13060</name>
</gene>
<comment type="similarity">
    <text evidence="3">Belongs to the MobA family.</text>
</comment>
<comment type="domain">
    <text evidence="3">The N-terminal domain determines nucleotide recognition and specific binding, while the C-terminal domain determines the specific binding to the target protein.</text>
</comment>
<organism evidence="6 7">
    <name type="scientific">Clostridium porci</name>
    <dbReference type="NCBI Taxonomy" id="2605778"/>
    <lineage>
        <taxon>Bacteria</taxon>
        <taxon>Bacillati</taxon>
        <taxon>Bacillota</taxon>
        <taxon>Clostridia</taxon>
        <taxon>Eubacteriales</taxon>
        <taxon>Clostridiaceae</taxon>
        <taxon>Clostridium</taxon>
    </lineage>
</organism>
<keyword evidence="3" id="KW-0963">Cytoplasm</keyword>
<dbReference type="GO" id="GO:0006777">
    <property type="term" value="P:Mo-molybdopterin cofactor biosynthetic process"/>
    <property type="evidence" value="ECO:0007669"/>
    <property type="project" value="UniProtKB-KW"/>
</dbReference>
<keyword evidence="3" id="KW-0460">Magnesium</keyword>
<dbReference type="Proteomes" id="UP000429958">
    <property type="component" value="Unassembled WGS sequence"/>
</dbReference>
<dbReference type="GO" id="GO:0005737">
    <property type="term" value="C:cytoplasm"/>
    <property type="evidence" value="ECO:0007669"/>
    <property type="project" value="UniProtKB-SubCell"/>
</dbReference>
<keyword evidence="3" id="KW-0808">Transferase</keyword>
<dbReference type="CDD" id="cd02503">
    <property type="entry name" value="MobA"/>
    <property type="match status" value="1"/>
</dbReference>
<accession>A0A7X2TDE7</accession>
<comment type="cofactor">
    <cofactor evidence="3">
        <name>Mg(2+)</name>
        <dbReference type="ChEBI" id="CHEBI:18420"/>
    </cofactor>
</comment>
<dbReference type="Gene3D" id="3.40.50.300">
    <property type="entry name" value="P-loop containing nucleotide triphosphate hydrolases"/>
    <property type="match status" value="1"/>
</dbReference>
<feature type="binding site" evidence="3">
    <location>
        <begin position="10"/>
        <end position="12"/>
    </location>
    <ligand>
        <name>GTP</name>
        <dbReference type="ChEBI" id="CHEBI:37565"/>
    </ligand>
</feature>
<comment type="caution">
    <text evidence="6">The sequence shown here is derived from an EMBL/GenBank/DDBJ whole genome shotgun (WGS) entry which is preliminary data.</text>
</comment>
<evidence type="ECO:0000256" key="1">
    <source>
        <dbReference type="ARBA" id="ARBA00023134"/>
    </source>
</evidence>
<dbReference type="InterPro" id="IPR013482">
    <property type="entry name" value="Molybde_CF_guanTrfase"/>
</dbReference>
<dbReference type="InterPro" id="IPR025877">
    <property type="entry name" value="MobA-like_NTP_Trfase"/>
</dbReference>
<dbReference type="InterPro" id="IPR004435">
    <property type="entry name" value="MobB_dom"/>
</dbReference>
<dbReference type="SUPFAM" id="SSF53448">
    <property type="entry name" value="Nucleotide-diphospho-sugar transferases"/>
    <property type="match status" value="1"/>
</dbReference>
<name>A0A7X2TDE7_9CLOT</name>
<dbReference type="PANTHER" id="PTHR40072:SF1">
    <property type="entry name" value="MOLYBDOPTERIN-GUANINE DINUCLEOTIDE BIOSYNTHESIS ADAPTER PROTEIN"/>
    <property type="match status" value="1"/>
</dbReference>